<protein>
    <recommendedName>
        <fullName evidence="10">UDP-N-acetylglucosamine--N-acetylmuramyl-(pentapeptide) pyrophosphoryl-undecaprenol N-acetylglucosamine transferase</fullName>
        <ecNumber evidence="10">2.4.1.227</ecNumber>
    </recommendedName>
    <alternativeName>
        <fullName evidence="10">Undecaprenyl-PP-MurNAc-pentapeptide-UDPGlcNAc GlcNAc transferase</fullName>
    </alternativeName>
</protein>
<dbReference type="InterPro" id="IPR007235">
    <property type="entry name" value="Glyco_trans_28_C"/>
</dbReference>
<name>A0A7Y9U5U2_9BURK</name>
<evidence type="ECO:0000313" key="13">
    <source>
        <dbReference type="EMBL" id="NYG33313.1"/>
    </source>
</evidence>
<evidence type="ECO:0000259" key="12">
    <source>
        <dbReference type="Pfam" id="PF04101"/>
    </source>
</evidence>
<dbReference type="PANTHER" id="PTHR21015:SF22">
    <property type="entry name" value="GLYCOSYLTRANSFERASE"/>
    <property type="match status" value="1"/>
</dbReference>
<dbReference type="Gene3D" id="3.40.50.2000">
    <property type="entry name" value="Glycogen Phosphorylase B"/>
    <property type="match status" value="2"/>
</dbReference>
<keyword evidence="2 10" id="KW-0132">Cell division</keyword>
<feature type="binding site" evidence="10">
    <location>
        <begin position="17"/>
        <end position="19"/>
    </location>
    <ligand>
        <name>UDP-N-acetyl-alpha-D-glucosamine</name>
        <dbReference type="ChEBI" id="CHEBI:57705"/>
    </ligand>
</feature>
<evidence type="ECO:0000256" key="1">
    <source>
        <dbReference type="ARBA" id="ARBA00022475"/>
    </source>
</evidence>
<dbReference type="InterPro" id="IPR006009">
    <property type="entry name" value="GlcNAc_MurG"/>
</dbReference>
<gene>
    <name evidence="10" type="primary">murG</name>
    <name evidence="13" type="ORF">BDD16_002299</name>
</gene>
<accession>A0A7Y9U5U2</accession>
<feature type="domain" description="Glycosyl transferase family 28 C-terminal" evidence="12">
    <location>
        <begin position="191"/>
        <end position="360"/>
    </location>
</feature>
<feature type="domain" description="Glycosyltransferase family 28 N-terminal" evidence="11">
    <location>
        <begin position="11"/>
        <end position="147"/>
    </location>
</feature>
<dbReference type="GO" id="GO:0071555">
    <property type="term" value="P:cell wall organization"/>
    <property type="evidence" value="ECO:0007669"/>
    <property type="project" value="UniProtKB-KW"/>
</dbReference>
<comment type="caution">
    <text evidence="10">Lacks conserved residue(s) required for the propagation of feature annotation.</text>
</comment>
<keyword evidence="3 10" id="KW-0328">Glycosyltransferase</keyword>
<evidence type="ECO:0000256" key="6">
    <source>
        <dbReference type="ARBA" id="ARBA00022984"/>
    </source>
</evidence>
<dbReference type="EC" id="2.4.1.227" evidence="10"/>
<comment type="caution">
    <text evidence="13">The sequence shown here is derived from an EMBL/GenBank/DDBJ whole genome shotgun (WGS) entry which is preliminary data.</text>
</comment>
<evidence type="ECO:0000256" key="5">
    <source>
        <dbReference type="ARBA" id="ARBA00022960"/>
    </source>
</evidence>
<comment type="similarity">
    <text evidence="10">Belongs to the glycosyltransferase 28 family. MurG subfamily.</text>
</comment>
<dbReference type="GO" id="GO:0051301">
    <property type="term" value="P:cell division"/>
    <property type="evidence" value="ECO:0007669"/>
    <property type="project" value="UniProtKB-KW"/>
</dbReference>
<dbReference type="GO" id="GO:0005975">
    <property type="term" value="P:carbohydrate metabolic process"/>
    <property type="evidence" value="ECO:0007669"/>
    <property type="project" value="InterPro"/>
</dbReference>
<comment type="function">
    <text evidence="10">Cell wall formation. Catalyzes the transfer of a GlcNAc subunit on undecaprenyl-pyrophosphoryl-MurNAc-pentapeptide (lipid intermediate I) to form undecaprenyl-pyrophosphoryl-MurNAc-(pentapeptide)GlcNAc (lipid intermediate II).</text>
</comment>
<comment type="catalytic activity">
    <reaction evidence="10">
        <text>di-trans,octa-cis-undecaprenyl diphospho-N-acetyl-alpha-D-muramoyl-L-alanyl-D-glutamyl-meso-2,6-diaminopimeloyl-D-alanyl-D-alanine + UDP-N-acetyl-alpha-D-glucosamine = di-trans,octa-cis-undecaprenyl diphospho-[N-acetyl-alpha-D-glucosaminyl-(1-&gt;4)]-N-acetyl-alpha-D-muramoyl-L-alanyl-D-glutamyl-meso-2,6-diaminopimeloyl-D-alanyl-D-alanine + UDP + H(+)</text>
        <dbReference type="Rhea" id="RHEA:31227"/>
        <dbReference type="ChEBI" id="CHEBI:15378"/>
        <dbReference type="ChEBI" id="CHEBI:57705"/>
        <dbReference type="ChEBI" id="CHEBI:58223"/>
        <dbReference type="ChEBI" id="CHEBI:61387"/>
        <dbReference type="ChEBI" id="CHEBI:61388"/>
        <dbReference type="EC" id="2.4.1.227"/>
    </reaction>
</comment>
<keyword evidence="5 10" id="KW-0133">Cell shape</keyword>
<keyword evidence="9 10" id="KW-0961">Cell wall biogenesis/degradation</keyword>
<evidence type="ECO:0000256" key="10">
    <source>
        <dbReference type="HAMAP-Rule" id="MF_00033"/>
    </source>
</evidence>
<evidence type="ECO:0000256" key="8">
    <source>
        <dbReference type="ARBA" id="ARBA00023306"/>
    </source>
</evidence>
<evidence type="ECO:0000256" key="9">
    <source>
        <dbReference type="ARBA" id="ARBA00023316"/>
    </source>
</evidence>
<keyword evidence="8 10" id="KW-0131">Cell cycle</keyword>
<organism evidence="13 14">
    <name type="scientific">Sphaerotilus montanus</name>
    <dbReference type="NCBI Taxonomy" id="522889"/>
    <lineage>
        <taxon>Bacteria</taxon>
        <taxon>Pseudomonadati</taxon>
        <taxon>Pseudomonadota</taxon>
        <taxon>Betaproteobacteria</taxon>
        <taxon>Burkholderiales</taxon>
        <taxon>Sphaerotilaceae</taxon>
        <taxon>Sphaerotilus</taxon>
    </lineage>
</organism>
<dbReference type="HAMAP" id="MF_00033">
    <property type="entry name" value="MurG"/>
    <property type="match status" value="1"/>
</dbReference>
<evidence type="ECO:0000256" key="2">
    <source>
        <dbReference type="ARBA" id="ARBA00022618"/>
    </source>
</evidence>
<dbReference type="CDD" id="cd03785">
    <property type="entry name" value="GT28_MurG"/>
    <property type="match status" value="1"/>
</dbReference>
<keyword evidence="1 10" id="KW-1003">Cell membrane</keyword>
<dbReference type="PANTHER" id="PTHR21015">
    <property type="entry name" value="UDP-N-ACETYLGLUCOSAMINE--N-ACETYLMURAMYL-(PENTAPEPTIDE) PYROPHOSPHORYL-UNDECAPRENOL N-ACETYLGLUCOSAMINE TRANSFERASE 1"/>
    <property type="match status" value="1"/>
</dbReference>
<dbReference type="EMBL" id="JACCFH010000001">
    <property type="protein sequence ID" value="NYG33313.1"/>
    <property type="molecule type" value="Genomic_DNA"/>
</dbReference>
<dbReference type="GO" id="GO:0005886">
    <property type="term" value="C:plasma membrane"/>
    <property type="evidence" value="ECO:0007669"/>
    <property type="project" value="UniProtKB-SubCell"/>
</dbReference>
<sequence>MSAEPTPRRLVVMAAGTGGHIMPGLAVARELQARGWQVSWLGTSHGMENRLVPPSGLPMDTIDFAGLRGKGAFGALRGGVQLLKALVACRGILKRRQADAVLGMGGYVCFPGGLVAHWLKRPLVLVNADAGLLLSNRSLLKFADRVAFGFDGEAARSVPQGIVTGNPVRAEIEAIAPPAQRFAGRTGPLRVLVVGGSLGAQVLNETLPRALARLSAAERPVVTHQTGLAHHEKVRAAYAQAGLLDLDHGSAGVEVVPFIDDMARRLADCDLIVCRAGAVTVSELCAAGVPSVLVPLVVSTTAHQRDNAQWMAQHDAGLHLPQTELTPERLADLLRHLDRPRLLRMAEQARALALPHAAQRVADEIEQLTQTSTRTS</sequence>
<dbReference type="Pfam" id="PF04101">
    <property type="entry name" value="Glyco_tran_28_C"/>
    <property type="match status" value="1"/>
</dbReference>
<keyword evidence="6 10" id="KW-0573">Peptidoglycan synthesis</keyword>
<feature type="binding site" evidence="10">
    <location>
        <position position="259"/>
    </location>
    <ligand>
        <name>UDP-N-acetyl-alpha-D-glucosamine</name>
        <dbReference type="ChEBI" id="CHEBI:57705"/>
    </ligand>
</feature>
<evidence type="ECO:0000256" key="7">
    <source>
        <dbReference type="ARBA" id="ARBA00023136"/>
    </source>
</evidence>
<dbReference type="Pfam" id="PF03033">
    <property type="entry name" value="Glyco_transf_28"/>
    <property type="match status" value="1"/>
</dbReference>
<dbReference type="GO" id="GO:0009252">
    <property type="term" value="P:peptidoglycan biosynthetic process"/>
    <property type="evidence" value="ECO:0007669"/>
    <property type="project" value="UniProtKB-UniRule"/>
</dbReference>
<evidence type="ECO:0000256" key="3">
    <source>
        <dbReference type="ARBA" id="ARBA00022676"/>
    </source>
</evidence>
<comment type="pathway">
    <text evidence="10">Cell wall biogenesis; peptidoglycan biosynthesis.</text>
</comment>
<dbReference type="Proteomes" id="UP000518288">
    <property type="component" value="Unassembled WGS sequence"/>
</dbReference>
<keyword evidence="14" id="KW-1185">Reference proteome</keyword>
<dbReference type="GO" id="GO:0008360">
    <property type="term" value="P:regulation of cell shape"/>
    <property type="evidence" value="ECO:0007669"/>
    <property type="project" value="UniProtKB-KW"/>
</dbReference>
<reference evidence="13 14" key="1">
    <citation type="submission" date="2020-07" db="EMBL/GenBank/DDBJ databases">
        <title>Genomic Encyclopedia of Archaeal and Bacterial Type Strains, Phase II (KMG-II): from individual species to whole genera.</title>
        <authorList>
            <person name="Goeker M."/>
        </authorList>
    </citation>
    <scope>NUCLEOTIDE SEQUENCE [LARGE SCALE GENOMIC DNA]</scope>
    <source>
        <strain evidence="13 14">DSM 21226</strain>
    </source>
</reference>
<proteinExistence type="inferred from homology"/>
<feature type="binding site" evidence="10">
    <location>
        <position position="169"/>
    </location>
    <ligand>
        <name>UDP-N-acetyl-alpha-D-glucosamine</name>
        <dbReference type="ChEBI" id="CHEBI:57705"/>
    </ligand>
</feature>
<keyword evidence="4 10" id="KW-0808">Transferase</keyword>
<feature type="binding site" evidence="10">
    <location>
        <position position="304"/>
    </location>
    <ligand>
        <name>UDP-N-acetyl-alpha-D-glucosamine</name>
        <dbReference type="ChEBI" id="CHEBI:57705"/>
    </ligand>
</feature>
<dbReference type="AlphaFoldDB" id="A0A7Y9U5U2"/>
<dbReference type="NCBIfam" id="TIGR01133">
    <property type="entry name" value="murG"/>
    <property type="match status" value="1"/>
</dbReference>
<dbReference type="SUPFAM" id="SSF53756">
    <property type="entry name" value="UDP-Glycosyltransferase/glycogen phosphorylase"/>
    <property type="match status" value="1"/>
</dbReference>
<dbReference type="UniPathway" id="UPA00219"/>
<evidence type="ECO:0000313" key="14">
    <source>
        <dbReference type="Proteomes" id="UP000518288"/>
    </source>
</evidence>
<comment type="subcellular location">
    <subcellularLocation>
        <location evidence="10">Cell membrane</location>
        <topology evidence="10">Peripheral membrane protein</topology>
        <orientation evidence="10">Cytoplasmic side</orientation>
    </subcellularLocation>
</comment>
<feature type="binding site" evidence="10">
    <location>
        <position position="197"/>
    </location>
    <ligand>
        <name>UDP-N-acetyl-alpha-D-glucosamine</name>
        <dbReference type="ChEBI" id="CHEBI:57705"/>
    </ligand>
</feature>
<keyword evidence="7 10" id="KW-0472">Membrane</keyword>
<evidence type="ECO:0000259" key="11">
    <source>
        <dbReference type="Pfam" id="PF03033"/>
    </source>
</evidence>
<dbReference type="InterPro" id="IPR004276">
    <property type="entry name" value="GlycoTrans_28_N"/>
</dbReference>
<dbReference type="GO" id="GO:0050511">
    <property type="term" value="F:undecaprenyldiphospho-muramoylpentapeptide beta-N-acetylglucosaminyltransferase activity"/>
    <property type="evidence" value="ECO:0007669"/>
    <property type="project" value="UniProtKB-UniRule"/>
</dbReference>
<evidence type="ECO:0000256" key="4">
    <source>
        <dbReference type="ARBA" id="ARBA00022679"/>
    </source>
</evidence>